<keyword evidence="3 8" id="KW-0812">Transmembrane</keyword>
<evidence type="ECO:0000256" key="4">
    <source>
        <dbReference type="ARBA" id="ARBA00022741"/>
    </source>
</evidence>
<dbReference type="InterPro" id="IPR011527">
    <property type="entry name" value="ABC1_TM_dom"/>
</dbReference>
<dbReference type="InterPro" id="IPR039421">
    <property type="entry name" value="Type_1_exporter"/>
</dbReference>
<dbReference type="GO" id="GO:0005886">
    <property type="term" value="C:plasma membrane"/>
    <property type="evidence" value="ECO:0007669"/>
    <property type="project" value="UniProtKB-SubCell"/>
</dbReference>
<keyword evidence="5 11" id="KW-0067">ATP-binding</keyword>
<proteinExistence type="predicted"/>
<name>A0A1H3KG12_9FIRM</name>
<dbReference type="PROSITE" id="PS50929">
    <property type="entry name" value="ABC_TM1F"/>
    <property type="match status" value="1"/>
</dbReference>
<feature type="transmembrane region" description="Helical" evidence="8">
    <location>
        <begin position="272"/>
        <end position="290"/>
    </location>
</feature>
<dbReference type="PANTHER" id="PTHR24221:SF397">
    <property type="entry name" value="ABC TRANSPORTER, ATP-BINDING TRANSMEMBRANE PROTEIN"/>
    <property type="match status" value="1"/>
</dbReference>
<sequence length="578" mass="64842">MISYVFKYSGKYKKKTIMAMIVMTVGVLLSVLPYLFAYQLIEPLLNHQKLEVSFAISRTLLLFACLFMYRVLYCYGLQFSHEGAFYTLKNIREYVQSRIERMPLGKIQDIGTGQLKKMFTDDIDGLELLLAHALPEGFANALGVIVLCVTMFVVDVRMALLSLASLVVSMIVMFVMFGSCVKKMNEYYASAARMNNTIIEYINGMEVIKVFNRNEESFKKYRQDIASYRDYTLGWYKLCWPFLAITTSLFSCMTVLSLPAGVKFINDGTLTISQFALVICLTISIVGPLLKVGSFGSTLPQIRFKVKTLEELTEGESLKVGEKNFQGTKHDINFENVRFSYKSQEVIHGISLDIKDNSMTAFVGESGSGKSTLAKLLVHFYDIDSGCIKVGGQDITTISLEALNNQISFVSQEQFLFNTTIFENILIGKPEATREEVLEAAQRAQCMEFLNKLPEGIDSKVGDSGKMLSGGERQRIALARAILKNSPIIVLDEATAFIDPENEEKMNEAISHVIQDKTVIIIAHRLPSIVSADQIVVLNNGNIVAKGSHKELLEKCDEYKKMWSAQKGAQEWKIKEDA</sequence>
<dbReference type="GO" id="GO:0034040">
    <property type="term" value="F:ATPase-coupled lipid transmembrane transporter activity"/>
    <property type="evidence" value="ECO:0007669"/>
    <property type="project" value="TreeGrafter"/>
</dbReference>
<feature type="transmembrane region" description="Helical" evidence="8">
    <location>
        <begin position="53"/>
        <end position="72"/>
    </location>
</feature>
<feature type="domain" description="ABC transmembrane type-1" evidence="10">
    <location>
        <begin position="17"/>
        <end position="301"/>
    </location>
</feature>
<protein>
    <submittedName>
        <fullName evidence="11">ATP-binding cassette, subfamily B</fullName>
    </submittedName>
</protein>
<dbReference type="GO" id="GO:0140359">
    <property type="term" value="F:ABC-type transporter activity"/>
    <property type="evidence" value="ECO:0007669"/>
    <property type="project" value="InterPro"/>
</dbReference>
<feature type="domain" description="ABC transporter" evidence="9">
    <location>
        <begin position="332"/>
        <end position="565"/>
    </location>
</feature>
<feature type="transmembrane region" description="Helical" evidence="8">
    <location>
        <begin position="137"/>
        <end position="154"/>
    </location>
</feature>
<feature type="transmembrane region" description="Helical" evidence="8">
    <location>
        <begin position="21"/>
        <end position="41"/>
    </location>
</feature>
<evidence type="ECO:0000256" key="3">
    <source>
        <dbReference type="ARBA" id="ARBA00022692"/>
    </source>
</evidence>
<feature type="transmembrane region" description="Helical" evidence="8">
    <location>
        <begin position="238"/>
        <end position="260"/>
    </location>
</feature>
<dbReference type="InterPro" id="IPR036640">
    <property type="entry name" value="ABC1_TM_sf"/>
</dbReference>
<evidence type="ECO:0000259" key="10">
    <source>
        <dbReference type="PROSITE" id="PS50929"/>
    </source>
</evidence>
<dbReference type="Gene3D" id="1.20.1560.10">
    <property type="entry name" value="ABC transporter type 1, transmembrane domain"/>
    <property type="match status" value="1"/>
</dbReference>
<organism evidence="11 12">
    <name type="scientific">Lachnobacterium bovis DSM 14045</name>
    <dbReference type="NCBI Taxonomy" id="1122142"/>
    <lineage>
        <taxon>Bacteria</taxon>
        <taxon>Bacillati</taxon>
        <taxon>Bacillota</taxon>
        <taxon>Clostridia</taxon>
        <taxon>Lachnospirales</taxon>
        <taxon>Lachnospiraceae</taxon>
        <taxon>Lachnobacterium</taxon>
    </lineage>
</organism>
<reference evidence="11 12" key="1">
    <citation type="submission" date="2016-10" db="EMBL/GenBank/DDBJ databases">
        <authorList>
            <person name="de Groot N.N."/>
        </authorList>
    </citation>
    <scope>NUCLEOTIDE SEQUENCE [LARGE SCALE GENOMIC DNA]</scope>
    <source>
        <strain evidence="11 12">DSM 14045</strain>
    </source>
</reference>
<dbReference type="AlphaFoldDB" id="A0A1H3KG12"/>
<gene>
    <name evidence="11" type="ORF">SAMN02910414_01716</name>
</gene>
<keyword evidence="4" id="KW-0547">Nucleotide-binding</keyword>
<dbReference type="RefSeq" id="WP_074718069.1">
    <property type="nucleotide sequence ID" value="NZ_FNPG01000020.1"/>
</dbReference>
<dbReference type="Pfam" id="PF00005">
    <property type="entry name" value="ABC_tran"/>
    <property type="match status" value="1"/>
</dbReference>
<dbReference type="InterPro" id="IPR027417">
    <property type="entry name" value="P-loop_NTPase"/>
</dbReference>
<dbReference type="OrthoDB" id="9762778at2"/>
<evidence type="ECO:0000313" key="12">
    <source>
        <dbReference type="Proteomes" id="UP000183918"/>
    </source>
</evidence>
<feature type="transmembrane region" description="Helical" evidence="8">
    <location>
        <begin position="160"/>
        <end position="181"/>
    </location>
</feature>
<dbReference type="SUPFAM" id="SSF52540">
    <property type="entry name" value="P-loop containing nucleoside triphosphate hydrolases"/>
    <property type="match status" value="1"/>
</dbReference>
<dbReference type="PROSITE" id="PS50893">
    <property type="entry name" value="ABC_TRANSPORTER_2"/>
    <property type="match status" value="1"/>
</dbReference>
<keyword evidence="2" id="KW-0813">Transport</keyword>
<dbReference type="Proteomes" id="UP000183918">
    <property type="component" value="Unassembled WGS sequence"/>
</dbReference>
<dbReference type="Gene3D" id="3.40.50.300">
    <property type="entry name" value="P-loop containing nucleotide triphosphate hydrolases"/>
    <property type="match status" value="1"/>
</dbReference>
<evidence type="ECO:0000256" key="7">
    <source>
        <dbReference type="ARBA" id="ARBA00023136"/>
    </source>
</evidence>
<comment type="subcellular location">
    <subcellularLocation>
        <location evidence="1">Cell membrane</location>
        <topology evidence="1">Multi-pass membrane protein</topology>
    </subcellularLocation>
</comment>
<evidence type="ECO:0000256" key="5">
    <source>
        <dbReference type="ARBA" id="ARBA00022840"/>
    </source>
</evidence>
<keyword evidence="6 8" id="KW-1133">Transmembrane helix</keyword>
<dbReference type="STRING" id="1122142.SAMN02910414_01716"/>
<dbReference type="GO" id="GO:0005524">
    <property type="term" value="F:ATP binding"/>
    <property type="evidence" value="ECO:0007669"/>
    <property type="project" value="UniProtKB-KW"/>
</dbReference>
<dbReference type="FunFam" id="3.40.50.300:FF:000287">
    <property type="entry name" value="Multidrug ABC transporter ATP-binding protein"/>
    <property type="match status" value="1"/>
</dbReference>
<dbReference type="EMBL" id="FNPG01000020">
    <property type="protein sequence ID" value="SDY51073.1"/>
    <property type="molecule type" value="Genomic_DNA"/>
</dbReference>
<dbReference type="InterPro" id="IPR003593">
    <property type="entry name" value="AAA+_ATPase"/>
</dbReference>
<accession>A0A1H3KG12</accession>
<keyword evidence="7 8" id="KW-0472">Membrane</keyword>
<dbReference type="PROSITE" id="PS00211">
    <property type="entry name" value="ABC_TRANSPORTER_1"/>
    <property type="match status" value="1"/>
</dbReference>
<dbReference type="CDD" id="cd07346">
    <property type="entry name" value="ABC_6TM_exporters"/>
    <property type="match status" value="1"/>
</dbReference>
<evidence type="ECO:0000256" key="2">
    <source>
        <dbReference type="ARBA" id="ARBA00022448"/>
    </source>
</evidence>
<evidence type="ECO:0000313" key="11">
    <source>
        <dbReference type="EMBL" id="SDY51073.1"/>
    </source>
</evidence>
<dbReference type="GO" id="GO:0016887">
    <property type="term" value="F:ATP hydrolysis activity"/>
    <property type="evidence" value="ECO:0007669"/>
    <property type="project" value="InterPro"/>
</dbReference>
<evidence type="ECO:0000256" key="8">
    <source>
        <dbReference type="SAM" id="Phobius"/>
    </source>
</evidence>
<evidence type="ECO:0000256" key="6">
    <source>
        <dbReference type="ARBA" id="ARBA00022989"/>
    </source>
</evidence>
<dbReference type="Pfam" id="PF00664">
    <property type="entry name" value="ABC_membrane"/>
    <property type="match status" value="1"/>
</dbReference>
<dbReference type="InterPro" id="IPR017871">
    <property type="entry name" value="ABC_transporter-like_CS"/>
</dbReference>
<evidence type="ECO:0000256" key="1">
    <source>
        <dbReference type="ARBA" id="ARBA00004651"/>
    </source>
</evidence>
<dbReference type="SMART" id="SM00382">
    <property type="entry name" value="AAA"/>
    <property type="match status" value="1"/>
</dbReference>
<keyword evidence="12" id="KW-1185">Reference proteome</keyword>
<dbReference type="PANTHER" id="PTHR24221">
    <property type="entry name" value="ATP-BINDING CASSETTE SUB-FAMILY B"/>
    <property type="match status" value="1"/>
</dbReference>
<evidence type="ECO:0000259" key="9">
    <source>
        <dbReference type="PROSITE" id="PS50893"/>
    </source>
</evidence>
<dbReference type="SUPFAM" id="SSF90123">
    <property type="entry name" value="ABC transporter transmembrane region"/>
    <property type="match status" value="1"/>
</dbReference>
<dbReference type="InterPro" id="IPR003439">
    <property type="entry name" value="ABC_transporter-like_ATP-bd"/>
</dbReference>